<dbReference type="EMBL" id="BGPR01009026">
    <property type="protein sequence ID" value="GBN37497.1"/>
    <property type="molecule type" value="Genomic_DNA"/>
</dbReference>
<organism evidence="2 3">
    <name type="scientific">Araneus ventricosus</name>
    <name type="common">Orbweaver spider</name>
    <name type="synonym">Epeira ventricosa</name>
    <dbReference type="NCBI Taxonomy" id="182803"/>
    <lineage>
        <taxon>Eukaryota</taxon>
        <taxon>Metazoa</taxon>
        <taxon>Ecdysozoa</taxon>
        <taxon>Arthropoda</taxon>
        <taxon>Chelicerata</taxon>
        <taxon>Arachnida</taxon>
        <taxon>Araneae</taxon>
        <taxon>Araneomorphae</taxon>
        <taxon>Entelegynae</taxon>
        <taxon>Araneoidea</taxon>
        <taxon>Araneidae</taxon>
        <taxon>Araneus</taxon>
    </lineage>
</organism>
<keyword evidence="3" id="KW-1185">Reference proteome</keyword>
<name>A0A4Y2NHD9_ARAVE</name>
<accession>A0A4Y2NHD9</accession>
<sequence length="335" mass="36793">MPSNRKSRRNTHHERTPPGKDRGQNNSFSTACLEGKTHNPGKQYPSISKNFSKSKSVETPLPEVNSTSLKPPHGDSPASSVSNFPVQLHSSTSIPSPGDLKSPPRSRIFGPTSPVTGGSLPNPYRKKSGSGKDQDTAIKVPHYWSQVRQRKDISTTPTINSSQEVSPEKIPSINIPTAEECFSSSQREHPYLDTETSDIDKALAEWSPQHQQEREIEDLEILFTNIQNPPALTRPFFSSSPTDISEPSILLSIPNKDCSLKTLLQKLRVPLSSSAPCTKSAFLILDHIEAFLQVNHSSETAIQSTETLDSPHEQESTSCTHLHSPSPVRQCTSSS</sequence>
<dbReference type="Proteomes" id="UP000499080">
    <property type="component" value="Unassembled WGS sequence"/>
</dbReference>
<gene>
    <name evidence="2" type="ORF">AVEN_103722_1</name>
</gene>
<feature type="compositionally biased region" description="Polar residues" evidence="1">
    <location>
        <begin position="45"/>
        <end position="54"/>
    </location>
</feature>
<evidence type="ECO:0000256" key="1">
    <source>
        <dbReference type="SAM" id="MobiDB-lite"/>
    </source>
</evidence>
<feature type="region of interest" description="Disordered" evidence="1">
    <location>
        <begin position="302"/>
        <end position="335"/>
    </location>
</feature>
<dbReference type="AlphaFoldDB" id="A0A4Y2NHD9"/>
<feature type="compositionally biased region" description="Basic residues" evidence="1">
    <location>
        <begin position="1"/>
        <end position="12"/>
    </location>
</feature>
<evidence type="ECO:0000313" key="3">
    <source>
        <dbReference type="Proteomes" id="UP000499080"/>
    </source>
</evidence>
<feature type="compositionally biased region" description="Polar residues" evidence="1">
    <location>
        <begin position="77"/>
        <end position="95"/>
    </location>
</feature>
<feature type="region of interest" description="Disordered" evidence="1">
    <location>
        <begin position="1"/>
        <end position="138"/>
    </location>
</feature>
<evidence type="ECO:0000313" key="2">
    <source>
        <dbReference type="EMBL" id="GBN37497.1"/>
    </source>
</evidence>
<feature type="compositionally biased region" description="Basic and acidic residues" evidence="1">
    <location>
        <begin position="13"/>
        <end position="23"/>
    </location>
</feature>
<reference evidence="2 3" key="1">
    <citation type="journal article" date="2019" name="Sci. Rep.">
        <title>Orb-weaving spider Araneus ventricosus genome elucidates the spidroin gene catalogue.</title>
        <authorList>
            <person name="Kono N."/>
            <person name="Nakamura H."/>
            <person name="Ohtoshi R."/>
            <person name="Moran D.A.P."/>
            <person name="Shinohara A."/>
            <person name="Yoshida Y."/>
            <person name="Fujiwara M."/>
            <person name="Mori M."/>
            <person name="Tomita M."/>
            <person name="Arakawa K."/>
        </authorList>
    </citation>
    <scope>NUCLEOTIDE SEQUENCE [LARGE SCALE GENOMIC DNA]</scope>
</reference>
<protein>
    <submittedName>
        <fullName evidence="2">Uncharacterized protein</fullName>
    </submittedName>
</protein>
<proteinExistence type="predicted"/>
<feature type="compositionally biased region" description="Polar residues" evidence="1">
    <location>
        <begin position="316"/>
        <end position="335"/>
    </location>
</feature>
<comment type="caution">
    <text evidence="2">The sequence shown here is derived from an EMBL/GenBank/DDBJ whole genome shotgun (WGS) entry which is preliminary data.</text>
</comment>